<sequence>MACIALLSFFVAHVKILFSSSSLHLSSKLTLH</sequence>
<name>A0A0A9BM58_ARUDO</name>
<reference evidence="1" key="1">
    <citation type="submission" date="2014-09" db="EMBL/GenBank/DDBJ databases">
        <authorList>
            <person name="Magalhaes I.L.F."/>
            <person name="Oliveira U."/>
            <person name="Santos F.R."/>
            <person name="Vidigal T.H.D.A."/>
            <person name="Brescovit A.D."/>
            <person name="Santos A.J."/>
        </authorList>
    </citation>
    <scope>NUCLEOTIDE SEQUENCE</scope>
    <source>
        <tissue evidence="1">Shoot tissue taken approximately 20 cm above the soil surface</tissue>
    </source>
</reference>
<evidence type="ECO:0000313" key="1">
    <source>
        <dbReference type="EMBL" id="JAD63238.1"/>
    </source>
</evidence>
<dbReference type="EMBL" id="GBRH01234657">
    <property type="protein sequence ID" value="JAD63238.1"/>
    <property type="molecule type" value="Transcribed_RNA"/>
</dbReference>
<accession>A0A0A9BM58</accession>
<proteinExistence type="predicted"/>
<reference evidence="1" key="2">
    <citation type="journal article" date="2015" name="Data Brief">
        <title>Shoot transcriptome of the giant reed, Arundo donax.</title>
        <authorList>
            <person name="Barrero R.A."/>
            <person name="Guerrero F.D."/>
            <person name="Moolhuijzen P."/>
            <person name="Goolsby J.A."/>
            <person name="Tidwell J."/>
            <person name="Bellgard S.E."/>
            <person name="Bellgard M.I."/>
        </authorList>
    </citation>
    <scope>NUCLEOTIDE SEQUENCE</scope>
    <source>
        <tissue evidence="1">Shoot tissue taken approximately 20 cm above the soil surface</tissue>
    </source>
</reference>
<organism evidence="1">
    <name type="scientific">Arundo donax</name>
    <name type="common">Giant reed</name>
    <name type="synonym">Donax arundinaceus</name>
    <dbReference type="NCBI Taxonomy" id="35708"/>
    <lineage>
        <taxon>Eukaryota</taxon>
        <taxon>Viridiplantae</taxon>
        <taxon>Streptophyta</taxon>
        <taxon>Embryophyta</taxon>
        <taxon>Tracheophyta</taxon>
        <taxon>Spermatophyta</taxon>
        <taxon>Magnoliopsida</taxon>
        <taxon>Liliopsida</taxon>
        <taxon>Poales</taxon>
        <taxon>Poaceae</taxon>
        <taxon>PACMAD clade</taxon>
        <taxon>Arundinoideae</taxon>
        <taxon>Arundineae</taxon>
        <taxon>Arundo</taxon>
    </lineage>
</organism>
<dbReference type="AlphaFoldDB" id="A0A0A9BM58"/>
<protein>
    <submittedName>
        <fullName evidence="1">Uncharacterized protein</fullName>
    </submittedName>
</protein>